<accession>A0A2S0RH50</accession>
<feature type="transmembrane region" description="Helical" evidence="1">
    <location>
        <begin position="210"/>
        <end position="230"/>
    </location>
</feature>
<dbReference type="Proteomes" id="UP000244193">
    <property type="component" value="Chromosome"/>
</dbReference>
<dbReference type="EMBL" id="CP028811">
    <property type="protein sequence ID" value="AWA30052.1"/>
    <property type="molecule type" value="Genomic_DNA"/>
</dbReference>
<evidence type="ECO:0000313" key="3">
    <source>
        <dbReference type="Proteomes" id="UP000244193"/>
    </source>
</evidence>
<sequence length="237" mass="26980">MKALQIYPKPFIYVFFAFIACTVIGTLTHELGHIAVAQWLGYDTTLSYQSMHVDRNADRAELHRLADPYFGELRTNRPFPTKKAFEAKRRQMHHNDFLIRLGGPLQTMLTGSIGLGILLYRRRISYADFNLTDWLLVFLSLFWLRQPSNLAHGLARRIFRGTGSWTGGDEWVIAYYLKWPLWSVSVLSGAIGFVIAACVILFVIPGRYRVTFLIAGLLGGIAGFVSWMNYLGPYLLP</sequence>
<feature type="transmembrane region" description="Helical" evidence="1">
    <location>
        <begin position="181"/>
        <end position="203"/>
    </location>
</feature>
<dbReference type="KEGG" id="fmg:HYN48_08150"/>
<dbReference type="AlphaFoldDB" id="A0A2S0RH50"/>
<keyword evidence="1" id="KW-0812">Transmembrane</keyword>
<feature type="transmembrane region" description="Helical" evidence="1">
    <location>
        <begin position="127"/>
        <end position="144"/>
    </location>
</feature>
<dbReference type="RefSeq" id="WP_108370634.1">
    <property type="nucleotide sequence ID" value="NZ_CP028811.1"/>
</dbReference>
<gene>
    <name evidence="2" type="ORF">HYN48_08150</name>
</gene>
<dbReference type="PROSITE" id="PS51257">
    <property type="entry name" value="PROKAR_LIPOPROTEIN"/>
    <property type="match status" value="1"/>
</dbReference>
<keyword evidence="1" id="KW-1133">Transmembrane helix</keyword>
<organism evidence="2 3">
    <name type="scientific">Flavobacterium magnum</name>
    <dbReference type="NCBI Taxonomy" id="2162713"/>
    <lineage>
        <taxon>Bacteria</taxon>
        <taxon>Pseudomonadati</taxon>
        <taxon>Bacteroidota</taxon>
        <taxon>Flavobacteriia</taxon>
        <taxon>Flavobacteriales</taxon>
        <taxon>Flavobacteriaceae</taxon>
        <taxon>Flavobacterium</taxon>
    </lineage>
</organism>
<keyword evidence="1" id="KW-0472">Membrane</keyword>
<evidence type="ECO:0000313" key="2">
    <source>
        <dbReference type="EMBL" id="AWA30052.1"/>
    </source>
</evidence>
<feature type="transmembrane region" description="Helical" evidence="1">
    <location>
        <begin position="12"/>
        <end position="36"/>
    </location>
</feature>
<name>A0A2S0RH50_9FLAO</name>
<protein>
    <submittedName>
        <fullName evidence="2">Uncharacterized protein</fullName>
    </submittedName>
</protein>
<reference evidence="2 3" key="1">
    <citation type="submission" date="2018-04" db="EMBL/GenBank/DDBJ databases">
        <title>Genome sequencing of Flavobacterium sp. HYN0048.</title>
        <authorList>
            <person name="Yi H."/>
            <person name="Baek C."/>
        </authorList>
    </citation>
    <scope>NUCLEOTIDE SEQUENCE [LARGE SCALE GENOMIC DNA]</scope>
    <source>
        <strain evidence="2 3">HYN0048</strain>
    </source>
</reference>
<proteinExistence type="predicted"/>
<dbReference type="OrthoDB" id="1252259at2"/>
<evidence type="ECO:0000256" key="1">
    <source>
        <dbReference type="SAM" id="Phobius"/>
    </source>
</evidence>
<keyword evidence="3" id="KW-1185">Reference proteome</keyword>
<feature type="transmembrane region" description="Helical" evidence="1">
    <location>
        <begin position="97"/>
        <end position="120"/>
    </location>
</feature>